<dbReference type="InterPro" id="IPR044248">
    <property type="entry name" value="DPH3/4-like"/>
</dbReference>
<dbReference type="AlphaFoldDB" id="A0A0U1M3H0"/>
<dbReference type="STRING" id="28573.A0A0U1M3H0"/>
<evidence type="ECO:0000256" key="2">
    <source>
        <dbReference type="ARBA" id="ARBA00004123"/>
    </source>
</evidence>
<dbReference type="Proteomes" id="UP000054383">
    <property type="component" value="Unassembled WGS sequence"/>
</dbReference>
<comment type="function">
    <text evidence="1">Required for the first step of diphthamide biosynthesis, the transfer of 3-amino-3-carboxypropyl from S-adenosyl-L-methionine to a histidine residue. Diphthamide is a post-translational modification of histidine which occurs in elongation factor 2.</text>
</comment>
<dbReference type="UniPathway" id="UPA00559"/>
<evidence type="ECO:0000313" key="15">
    <source>
        <dbReference type="EMBL" id="CRG90138.1"/>
    </source>
</evidence>
<dbReference type="Pfam" id="PF05207">
    <property type="entry name" value="Zn_ribbon_CSL"/>
    <property type="match status" value="1"/>
</dbReference>
<keyword evidence="16" id="KW-1185">Reference proteome</keyword>
<dbReference type="EMBL" id="CVMT01000007">
    <property type="protein sequence ID" value="CRG90138.1"/>
    <property type="molecule type" value="Genomic_DNA"/>
</dbReference>
<evidence type="ECO:0000259" key="13">
    <source>
        <dbReference type="PROSITE" id="PS50076"/>
    </source>
</evidence>
<dbReference type="SUPFAM" id="SSF144217">
    <property type="entry name" value="CSL zinc finger"/>
    <property type="match status" value="1"/>
</dbReference>
<evidence type="ECO:0000256" key="8">
    <source>
        <dbReference type="ARBA" id="ARBA00022723"/>
    </source>
</evidence>
<dbReference type="Gene3D" id="3.10.660.10">
    <property type="entry name" value="DPH Zinc finger"/>
    <property type="match status" value="1"/>
</dbReference>
<dbReference type="GO" id="GO:0005737">
    <property type="term" value="C:cytoplasm"/>
    <property type="evidence" value="ECO:0007669"/>
    <property type="project" value="UniProtKB-SubCell"/>
</dbReference>
<evidence type="ECO:0000313" key="16">
    <source>
        <dbReference type="Proteomes" id="UP000054383"/>
    </source>
</evidence>
<keyword evidence="9" id="KW-0862">Zinc</keyword>
<protein>
    <recommendedName>
        <fullName evidence="6">Diphthamide biosynthesis protein 4</fullName>
    </recommendedName>
</protein>
<dbReference type="GO" id="GO:0046872">
    <property type="term" value="F:metal ion binding"/>
    <property type="evidence" value="ECO:0007669"/>
    <property type="project" value="UniProtKB-KW"/>
</dbReference>
<feature type="domain" description="J" evidence="13">
    <location>
        <begin position="6"/>
        <end position="92"/>
    </location>
</feature>
<dbReference type="SMART" id="SM00271">
    <property type="entry name" value="DnaJ"/>
    <property type="match status" value="1"/>
</dbReference>
<evidence type="ECO:0000256" key="9">
    <source>
        <dbReference type="ARBA" id="ARBA00022833"/>
    </source>
</evidence>
<evidence type="ECO:0000256" key="7">
    <source>
        <dbReference type="ARBA" id="ARBA00022490"/>
    </source>
</evidence>
<dbReference type="InterPro" id="IPR036869">
    <property type="entry name" value="J_dom_sf"/>
</dbReference>
<gene>
    <name evidence="15" type="ORF">PISL3812_07180</name>
</gene>
<feature type="region of interest" description="Disordered" evidence="12">
    <location>
        <begin position="40"/>
        <end position="61"/>
    </location>
</feature>
<dbReference type="PANTHER" id="PTHR21454">
    <property type="entry name" value="DPH3 HOMOLOG-RELATED"/>
    <property type="match status" value="1"/>
</dbReference>
<dbReference type="Pfam" id="PF00226">
    <property type="entry name" value="DnaJ"/>
    <property type="match status" value="1"/>
</dbReference>
<evidence type="ECO:0000256" key="4">
    <source>
        <dbReference type="ARBA" id="ARBA00005156"/>
    </source>
</evidence>
<accession>A0A0U1M3H0</accession>
<name>A0A0U1M3H0_TALIS</name>
<keyword evidence="11" id="KW-0539">Nucleus</keyword>
<feature type="domain" description="DPH-type MB" evidence="14">
    <location>
        <begin position="116"/>
        <end position="193"/>
    </location>
</feature>
<keyword evidence="7" id="KW-0963">Cytoplasm</keyword>
<proteinExistence type="inferred from homology"/>
<evidence type="ECO:0000256" key="10">
    <source>
        <dbReference type="ARBA" id="ARBA00023004"/>
    </source>
</evidence>
<dbReference type="InterPro" id="IPR007872">
    <property type="entry name" value="DPH_MB_dom"/>
</dbReference>
<evidence type="ECO:0000256" key="12">
    <source>
        <dbReference type="SAM" id="MobiDB-lite"/>
    </source>
</evidence>
<dbReference type="Gene3D" id="1.10.287.110">
    <property type="entry name" value="DnaJ domain"/>
    <property type="match status" value="1"/>
</dbReference>
<dbReference type="PROSITE" id="PS51074">
    <property type="entry name" value="DPH_MB"/>
    <property type="match status" value="1"/>
</dbReference>
<dbReference type="OMA" id="IIGCRGC"/>
<keyword evidence="8" id="KW-0479">Metal-binding</keyword>
<evidence type="ECO:0000256" key="5">
    <source>
        <dbReference type="ARBA" id="ARBA00006169"/>
    </source>
</evidence>
<evidence type="ECO:0000256" key="1">
    <source>
        <dbReference type="ARBA" id="ARBA00003474"/>
    </source>
</evidence>
<dbReference type="InterPro" id="IPR036671">
    <property type="entry name" value="DPH_MB_sf"/>
</dbReference>
<comment type="similarity">
    <text evidence="5">Belongs to the DPH4 family.</text>
</comment>
<dbReference type="CDD" id="cd06257">
    <property type="entry name" value="DnaJ"/>
    <property type="match status" value="1"/>
</dbReference>
<dbReference type="GO" id="GO:0005634">
    <property type="term" value="C:nucleus"/>
    <property type="evidence" value="ECO:0007669"/>
    <property type="project" value="UniProtKB-SubCell"/>
</dbReference>
<sequence>MTRHATVYQILNIPFSDTAPILSTQQIKNAYHKALLKHHPDKATNTRGTKPSPLASSSSSTACDGAYTIDEITNAYKILADPELRAEYDRELRLQRKNQAAGGGGGGDGLDVFHTGLEVVDLEELDCSDSLPEPTNGSRGEEDSDMLYWFRGCRCGDEKGFIVTEDELEAEAQHGEIVVGCRGCSLWIKVLFAVAAEEEDDDDGKT</sequence>
<evidence type="ECO:0000259" key="14">
    <source>
        <dbReference type="PROSITE" id="PS51074"/>
    </source>
</evidence>
<dbReference type="OrthoDB" id="445556at2759"/>
<evidence type="ECO:0000256" key="11">
    <source>
        <dbReference type="ARBA" id="ARBA00023242"/>
    </source>
</evidence>
<reference evidence="15 16" key="1">
    <citation type="submission" date="2015-04" db="EMBL/GenBank/DDBJ databases">
        <authorList>
            <person name="Syromyatnikov M.Y."/>
            <person name="Popov V.N."/>
        </authorList>
    </citation>
    <scope>NUCLEOTIDE SEQUENCE [LARGE SCALE GENOMIC DNA]</scope>
    <source>
        <strain evidence="15">WF-38-12</strain>
    </source>
</reference>
<comment type="pathway">
    <text evidence="4">Protein modification; peptidyl-diphthamide biosynthesis.</text>
</comment>
<comment type="subcellular location">
    <subcellularLocation>
        <location evidence="3">Cytoplasm</location>
    </subcellularLocation>
    <subcellularLocation>
        <location evidence="2">Nucleus</location>
    </subcellularLocation>
</comment>
<keyword evidence="10" id="KW-0408">Iron</keyword>
<dbReference type="PROSITE" id="PS50076">
    <property type="entry name" value="DNAJ_2"/>
    <property type="match status" value="1"/>
</dbReference>
<dbReference type="GO" id="GO:0017183">
    <property type="term" value="P:protein histidyl modification to diphthamide"/>
    <property type="evidence" value="ECO:0007669"/>
    <property type="project" value="UniProtKB-UniPathway"/>
</dbReference>
<dbReference type="InterPro" id="IPR001623">
    <property type="entry name" value="DnaJ_domain"/>
</dbReference>
<organism evidence="15 16">
    <name type="scientific">Talaromyces islandicus</name>
    <name type="common">Penicillium islandicum</name>
    <dbReference type="NCBI Taxonomy" id="28573"/>
    <lineage>
        <taxon>Eukaryota</taxon>
        <taxon>Fungi</taxon>
        <taxon>Dikarya</taxon>
        <taxon>Ascomycota</taxon>
        <taxon>Pezizomycotina</taxon>
        <taxon>Eurotiomycetes</taxon>
        <taxon>Eurotiomycetidae</taxon>
        <taxon>Eurotiales</taxon>
        <taxon>Trichocomaceae</taxon>
        <taxon>Talaromyces</taxon>
        <taxon>Talaromyces sect. Islandici</taxon>
    </lineage>
</organism>
<dbReference type="PANTHER" id="PTHR21454:SF46">
    <property type="entry name" value="DIPHTHAMIDE BIOSYNTHESIS PROTEIN 4"/>
    <property type="match status" value="1"/>
</dbReference>
<evidence type="ECO:0000256" key="6">
    <source>
        <dbReference type="ARBA" id="ARBA00021797"/>
    </source>
</evidence>
<dbReference type="SUPFAM" id="SSF46565">
    <property type="entry name" value="Chaperone J-domain"/>
    <property type="match status" value="1"/>
</dbReference>
<evidence type="ECO:0000256" key="3">
    <source>
        <dbReference type="ARBA" id="ARBA00004496"/>
    </source>
</evidence>